<dbReference type="Proteomes" id="UP000054314">
    <property type="component" value="Unassembled WGS sequence"/>
</dbReference>
<dbReference type="UniPathway" id="UPA00299"/>
<keyword evidence="1 3" id="KW-0378">Hydrolase</keyword>
<name>A0A0A0BSB9_9CELL</name>
<dbReference type="Pfam" id="PF02358">
    <property type="entry name" value="Trehalose_PPase"/>
    <property type="match status" value="1"/>
</dbReference>
<dbReference type="Gene3D" id="3.40.50.1000">
    <property type="entry name" value="HAD superfamily/HAD-like"/>
    <property type="match status" value="1"/>
</dbReference>
<dbReference type="RefSeq" id="WP_035061584.1">
    <property type="nucleotide sequence ID" value="NZ_AXCZ01000132.1"/>
</dbReference>
<comment type="pathway">
    <text evidence="3">Glycan biosynthesis; trehalose biosynthesis.</text>
</comment>
<comment type="similarity">
    <text evidence="3">Belongs to the trehalose phosphatase family.</text>
</comment>
<comment type="catalytic activity">
    <reaction evidence="3">
        <text>alpha,alpha-trehalose 6-phosphate + H2O = alpha,alpha-trehalose + phosphate</text>
        <dbReference type="Rhea" id="RHEA:23420"/>
        <dbReference type="ChEBI" id="CHEBI:15377"/>
        <dbReference type="ChEBI" id="CHEBI:16551"/>
        <dbReference type="ChEBI" id="CHEBI:43474"/>
        <dbReference type="ChEBI" id="CHEBI:58429"/>
        <dbReference type="EC" id="3.1.3.12"/>
    </reaction>
</comment>
<dbReference type="PANTHER" id="PTHR43768">
    <property type="entry name" value="TREHALOSE 6-PHOSPHATE PHOSPHATASE"/>
    <property type="match status" value="1"/>
</dbReference>
<reference evidence="4 5" key="1">
    <citation type="submission" date="2013-08" db="EMBL/GenBank/DDBJ databases">
        <title>Genome sequencing of Cellulomonas bogoriensis 69B4.</title>
        <authorList>
            <person name="Chen F."/>
            <person name="Li Y."/>
            <person name="Wang G."/>
        </authorList>
    </citation>
    <scope>NUCLEOTIDE SEQUENCE [LARGE SCALE GENOMIC DNA]</scope>
    <source>
        <strain evidence="4 5">69B4</strain>
    </source>
</reference>
<organism evidence="4 5">
    <name type="scientific">Cellulomonas bogoriensis 69B4 = DSM 16987</name>
    <dbReference type="NCBI Taxonomy" id="1386082"/>
    <lineage>
        <taxon>Bacteria</taxon>
        <taxon>Bacillati</taxon>
        <taxon>Actinomycetota</taxon>
        <taxon>Actinomycetes</taxon>
        <taxon>Micrococcales</taxon>
        <taxon>Cellulomonadaceae</taxon>
        <taxon>Cellulomonas</taxon>
    </lineage>
</organism>
<dbReference type="InterPro" id="IPR044651">
    <property type="entry name" value="OTSB-like"/>
</dbReference>
<keyword evidence="3" id="KW-0479">Metal-binding</keyword>
<keyword evidence="5" id="KW-1185">Reference proteome</keyword>
<evidence type="ECO:0000256" key="2">
    <source>
        <dbReference type="ARBA" id="ARBA00024179"/>
    </source>
</evidence>
<dbReference type="InterPro" id="IPR036412">
    <property type="entry name" value="HAD-like_sf"/>
</dbReference>
<comment type="caution">
    <text evidence="4">The sequence shown here is derived from an EMBL/GenBank/DDBJ whole genome shotgun (WGS) entry which is preliminary data.</text>
</comment>
<dbReference type="EMBL" id="AXCZ01000132">
    <property type="protein sequence ID" value="KGM10800.1"/>
    <property type="molecule type" value="Genomic_DNA"/>
</dbReference>
<dbReference type="GO" id="GO:0046872">
    <property type="term" value="F:metal ion binding"/>
    <property type="evidence" value="ECO:0007669"/>
    <property type="project" value="UniProtKB-KW"/>
</dbReference>
<evidence type="ECO:0000313" key="5">
    <source>
        <dbReference type="Proteomes" id="UP000054314"/>
    </source>
</evidence>
<accession>A0A0A0BSB9</accession>
<sequence length="263" mass="26929">MSGAAPDQALAEALDALGATVRTGGTVLVALDFDGVLSPLQDDPTACRIHEGSRTALERLGAVPTVQVALVSGRSLADLDSRAEVPDGTFLVGSHGAEHGHRVDGALARDALVVPPEASGLLDALRTALAAAVSGTTARLEHKPTSVVLHTRGSDPTEARRLTDHALGLGARDGVDAMRGKDVVELSVLKVTKGDALALLRERVGAQGLLYAGDDVTDERAFATLGPEDVTVKVGPGATAARFRVQDPDAVAVLLAHLADATS</sequence>
<dbReference type="GO" id="GO:0004805">
    <property type="term" value="F:trehalose-phosphatase activity"/>
    <property type="evidence" value="ECO:0007669"/>
    <property type="project" value="UniProtKB-EC"/>
</dbReference>
<dbReference type="AlphaFoldDB" id="A0A0A0BSB9"/>
<comment type="function">
    <text evidence="2 3">Removes the phosphate from trehalose 6-phosphate to produce free trehalose.</text>
</comment>
<comment type="cofactor">
    <cofactor evidence="3">
        <name>Mg(2+)</name>
        <dbReference type="ChEBI" id="CHEBI:18420"/>
    </cofactor>
</comment>
<dbReference type="OrthoDB" id="9816160at2"/>
<dbReference type="InterPro" id="IPR023214">
    <property type="entry name" value="HAD_sf"/>
</dbReference>
<dbReference type="NCBIfam" id="TIGR00685">
    <property type="entry name" value="T6PP"/>
    <property type="match status" value="1"/>
</dbReference>
<dbReference type="Gene3D" id="3.30.70.1020">
    <property type="entry name" value="Trehalose-6-phosphate phosphatase related protein, domain 2"/>
    <property type="match status" value="1"/>
</dbReference>
<dbReference type="PANTHER" id="PTHR43768:SF3">
    <property type="entry name" value="TREHALOSE 6-PHOSPHATE PHOSPHATASE"/>
    <property type="match status" value="1"/>
</dbReference>
<dbReference type="InterPro" id="IPR003337">
    <property type="entry name" value="Trehalose_PPase"/>
</dbReference>
<dbReference type="GO" id="GO:0005992">
    <property type="term" value="P:trehalose biosynthetic process"/>
    <property type="evidence" value="ECO:0007669"/>
    <property type="project" value="UniProtKB-UniPathway"/>
</dbReference>
<evidence type="ECO:0000313" key="4">
    <source>
        <dbReference type="EMBL" id="KGM10800.1"/>
    </source>
</evidence>
<evidence type="ECO:0000256" key="1">
    <source>
        <dbReference type="ARBA" id="ARBA00022801"/>
    </source>
</evidence>
<dbReference type="EC" id="3.1.3.12" evidence="3"/>
<protein>
    <recommendedName>
        <fullName evidence="3">Trehalose 6-phosphate phosphatase</fullName>
        <ecNumber evidence="3">3.1.3.12</ecNumber>
    </recommendedName>
</protein>
<gene>
    <name evidence="4" type="ORF">N869_02265</name>
</gene>
<evidence type="ECO:0000256" key="3">
    <source>
        <dbReference type="RuleBase" id="RU361117"/>
    </source>
</evidence>
<proteinExistence type="inferred from homology"/>
<keyword evidence="3" id="KW-0460">Magnesium</keyword>
<dbReference type="SUPFAM" id="SSF56784">
    <property type="entry name" value="HAD-like"/>
    <property type="match status" value="1"/>
</dbReference>